<feature type="domain" description="Nuclease SbcCD subunit D C-terminal" evidence="10">
    <location>
        <begin position="272"/>
        <end position="357"/>
    </location>
</feature>
<evidence type="ECO:0000256" key="7">
    <source>
        <dbReference type="ARBA" id="ARBA00023172"/>
    </source>
</evidence>
<keyword evidence="7 8" id="KW-0233">DNA recombination</keyword>
<dbReference type="AlphaFoldDB" id="A0A1H0HEB8"/>
<dbReference type="InterPro" id="IPR029052">
    <property type="entry name" value="Metallo-depent_PP-like"/>
</dbReference>
<keyword evidence="12" id="KW-1185">Reference proteome</keyword>
<dbReference type="NCBIfam" id="TIGR00619">
    <property type="entry name" value="sbcd"/>
    <property type="match status" value="1"/>
</dbReference>
<evidence type="ECO:0000256" key="3">
    <source>
        <dbReference type="ARBA" id="ARBA00013365"/>
    </source>
</evidence>
<keyword evidence="6 8" id="KW-0269">Exonuclease</keyword>
<reference evidence="12" key="1">
    <citation type="submission" date="2016-10" db="EMBL/GenBank/DDBJ databases">
        <authorList>
            <person name="Varghese N."/>
            <person name="Submissions S."/>
        </authorList>
    </citation>
    <scope>NUCLEOTIDE SEQUENCE [LARGE SCALE GENOMIC DNA]</scope>
    <source>
        <strain evidence="12">CGMCC 1.10369</strain>
    </source>
</reference>
<evidence type="ECO:0000313" key="12">
    <source>
        <dbReference type="Proteomes" id="UP000198778"/>
    </source>
</evidence>
<feature type="domain" description="Calcineurin-like phosphoesterase" evidence="9">
    <location>
        <begin position="1"/>
        <end position="222"/>
    </location>
</feature>
<evidence type="ECO:0000256" key="5">
    <source>
        <dbReference type="ARBA" id="ARBA00022801"/>
    </source>
</evidence>
<dbReference type="CDD" id="cd00840">
    <property type="entry name" value="MPP_Mre11_N"/>
    <property type="match status" value="1"/>
</dbReference>
<dbReference type="InterPro" id="IPR026843">
    <property type="entry name" value="SbcD_C"/>
</dbReference>
<evidence type="ECO:0000259" key="10">
    <source>
        <dbReference type="Pfam" id="PF12320"/>
    </source>
</evidence>
<dbReference type="GO" id="GO:0006260">
    <property type="term" value="P:DNA replication"/>
    <property type="evidence" value="ECO:0007669"/>
    <property type="project" value="UniProtKB-KW"/>
</dbReference>
<dbReference type="PANTHER" id="PTHR30337:SF0">
    <property type="entry name" value="NUCLEASE SBCCD SUBUNIT D"/>
    <property type="match status" value="1"/>
</dbReference>
<evidence type="ECO:0000256" key="1">
    <source>
        <dbReference type="ARBA" id="ARBA00010555"/>
    </source>
</evidence>
<dbReference type="GO" id="GO:0004519">
    <property type="term" value="F:endonuclease activity"/>
    <property type="evidence" value="ECO:0007669"/>
    <property type="project" value="UniProtKB-KW"/>
</dbReference>
<dbReference type="Pfam" id="PF00149">
    <property type="entry name" value="Metallophos"/>
    <property type="match status" value="1"/>
</dbReference>
<dbReference type="InterPro" id="IPR041796">
    <property type="entry name" value="Mre11_N"/>
</dbReference>
<dbReference type="STRING" id="745820.SAMN04488053_10871"/>
<dbReference type="PANTHER" id="PTHR30337">
    <property type="entry name" value="COMPONENT OF ATP-DEPENDENT DSDNA EXONUCLEASE"/>
    <property type="match status" value="1"/>
</dbReference>
<evidence type="ECO:0000256" key="4">
    <source>
        <dbReference type="ARBA" id="ARBA00022722"/>
    </source>
</evidence>
<comment type="function">
    <text evidence="8">SbcCD cleaves DNA hairpin structures. These structures can inhibit DNA replication and are intermediates in certain DNA recombination reactions. The complex acts as a 3'-&gt;5' double strand exonuclease that can open hairpins. It also has a 5' single-strand endonuclease activity.</text>
</comment>
<dbReference type="InterPro" id="IPR050535">
    <property type="entry name" value="DNA_Repair-Maintenance_Comp"/>
</dbReference>
<evidence type="ECO:0000256" key="8">
    <source>
        <dbReference type="RuleBase" id="RU363069"/>
    </source>
</evidence>
<comment type="similarity">
    <text evidence="1 8">Belongs to the SbcD family.</text>
</comment>
<dbReference type="Proteomes" id="UP000198778">
    <property type="component" value="Unassembled WGS sequence"/>
</dbReference>
<keyword evidence="5 8" id="KW-0378">Hydrolase</keyword>
<organism evidence="11 12">
    <name type="scientific">Alkalicoccus daliensis</name>
    <dbReference type="NCBI Taxonomy" id="745820"/>
    <lineage>
        <taxon>Bacteria</taxon>
        <taxon>Bacillati</taxon>
        <taxon>Bacillota</taxon>
        <taxon>Bacilli</taxon>
        <taxon>Bacillales</taxon>
        <taxon>Bacillaceae</taxon>
        <taxon>Alkalicoccus</taxon>
    </lineage>
</organism>
<evidence type="ECO:0000256" key="2">
    <source>
        <dbReference type="ARBA" id="ARBA00011322"/>
    </source>
</evidence>
<sequence>MKFFHTADWHLGKLVQGVYMTEDQEFILEQFMEAVKTEKPDAVIVAGDLYDRAIPPTDAVQLLNRTLETIAIDLKTPLLAIAGNHDSPSRLHFGREMMRQSGFYITGELDIPCQPVVLHDDYGEVHFYLIPYTDPSQVRIALEDETIKTHDDALKAIAANIEEKKNPDVRNVFVGHAFLTSHGEEKENTSTSERQLSIGGADHASAKYLDGFDYVALGHLHQAHHVGNPKMQYSGSPLKYSLSEQHHKKGYLVVEINENGAVAVEKKLLEPRRDMYAVEGCIADILQHDICEDYVFVKLLDETVVLSAMEKIRSVYPNAMHVEREFPALSLTDASGTPKDRTKMDDFTLFQSFYQEVRGSEATEATEQLFQEALQSLAAKEGERK</sequence>
<dbReference type="Gene3D" id="3.60.21.10">
    <property type="match status" value="1"/>
</dbReference>
<evidence type="ECO:0000256" key="6">
    <source>
        <dbReference type="ARBA" id="ARBA00022839"/>
    </source>
</evidence>
<dbReference type="InterPro" id="IPR004843">
    <property type="entry name" value="Calcineurin-like_PHP"/>
</dbReference>
<dbReference type="InterPro" id="IPR004593">
    <property type="entry name" value="SbcD"/>
</dbReference>
<dbReference type="EMBL" id="FNIL01000008">
    <property type="protein sequence ID" value="SDO17512.1"/>
    <property type="molecule type" value="Genomic_DNA"/>
</dbReference>
<proteinExistence type="inferred from homology"/>
<keyword evidence="4 8" id="KW-0540">Nuclease</keyword>
<evidence type="ECO:0000259" key="9">
    <source>
        <dbReference type="Pfam" id="PF00149"/>
    </source>
</evidence>
<accession>A0A1H0HEB8</accession>
<protein>
    <recommendedName>
        <fullName evidence="3 8">Nuclease SbcCD subunit D</fullName>
    </recommendedName>
</protein>
<keyword evidence="8" id="KW-0235">DNA replication</keyword>
<dbReference type="RefSeq" id="WP_090843296.1">
    <property type="nucleotide sequence ID" value="NZ_FNIL01000008.1"/>
</dbReference>
<dbReference type="SUPFAM" id="SSF56300">
    <property type="entry name" value="Metallo-dependent phosphatases"/>
    <property type="match status" value="1"/>
</dbReference>
<comment type="subunit">
    <text evidence="2 8">Heterodimer of SbcC and SbcD.</text>
</comment>
<keyword evidence="8" id="KW-0255">Endonuclease</keyword>
<name>A0A1H0HEB8_9BACI</name>
<dbReference type="Pfam" id="PF12320">
    <property type="entry name" value="SbcD_C"/>
    <property type="match status" value="1"/>
</dbReference>
<evidence type="ECO:0000313" key="11">
    <source>
        <dbReference type="EMBL" id="SDO17512.1"/>
    </source>
</evidence>
<gene>
    <name evidence="8" type="primary">sbcD</name>
    <name evidence="11" type="ORF">SAMN04488053_10871</name>
</gene>
<dbReference type="OrthoDB" id="9773856at2"/>
<dbReference type="GO" id="GO:0008408">
    <property type="term" value="F:3'-5' exonuclease activity"/>
    <property type="evidence" value="ECO:0007669"/>
    <property type="project" value="InterPro"/>
</dbReference>
<dbReference type="GO" id="GO:0006310">
    <property type="term" value="P:DNA recombination"/>
    <property type="evidence" value="ECO:0007669"/>
    <property type="project" value="UniProtKB-KW"/>
</dbReference>